<keyword evidence="3 13" id="KW-0540">Nuclease</keyword>
<dbReference type="GO" id="GO:0048476">
    <property type="term" value="C:Holliday junction resolvase complex"/>
    <property type="evidence" value="ECO:0007669"/>
    <property type="project" value="UniProtKB-UniRule"/>
</dbReference>
<keyword evidence="2 13" id="KW-0963">Cytoplasm</keyword>
<evidence type="ECO:0000256" key="9">
    <source>
        <dbReference type="ARBA" id="ARBA00023125"/>
    </source>
</evidence>
<dbReference type="InterPro" id="IPR012337">
    <property type="entry name" value="RNaseH-like_sf"/>
</dbReference>
<keyword evidence="10 13" id="KW-0233">DNA recombination</keyword>
<dbReference type="STRING" id="1798474.A2118_01585"/>
<evidence type="ECO:0000256" key="13">
    <source>
        <dbReference type="HAMAP-Rule" id="MF_00034"/>
    </source>
</evidence>
<reference evidence="15 16" key="1">
    <citation type="journal article" date="2016" name="Nat. Commun.">
        <title>Thousands of microbial genomes shed light on interconnected biogeochemical processes in an aquifer system.</title>
        <authorList>
            <person name="Anantharaman K."/>
            <person name="Brown C.T."/>
            <person name="Hug L.A."/>
            <person name="Sharon I."/>
            <person name="Castelle C.J."/>
            <person name="Probst A.J."/>
            <person name="Thomas B.C."/>
            <person name="Singh A."/>
            <person name="Wilkins M.J."/>
            <person name="Karaoz U."/>
            <person name="Brodie E.L."/>
            <person name="Williams K.H."/>
            <person name="Hubbard S.S."/>
            <person name="Banfield J.F."/>
        </authorList>
    </citation>
    <scope>NUCLEOTIDE SEQUENCE [LARGE SCALE GENOMIC DNA]</scope>
</reference>
<evidence type="ECO:0000256" key="7">
    <source>
        <dbReference type="ARBA" id="ARBA00022801"/>
    </source>
</evidence>
<evidence type="ECO:0000256" key="8">
    <source>
        <dbReference type="ARBA" id="ARBA00022842"/>
    </source>
</evidence>
<dbReference type="FunFam" id="3.30.420.10:FF:000002">
    <property type="entry name" value="Crossover junction endodeoxyribonuclease RuvC"/>
    <property type="match status" value="1"/>
</dbReference>
<evidence type="ECO:0000256" key="14">
    <source>
        <dbReference type="NCBIfam" id="TIGR00228"/>
    </source>
</evidence>
<evidence type="ECO:0000256" key="2">
    <source>
        <dbReference type="ARBA" id="ARBA00022490"/>
    </source>
</evidence>
<evidence type="ECO:0000256" key="10">
    <source>
        <dbReference type="ARBA" id="ARBA00023172"/>
    </source>
</evidence>
<dbReference type="PRINTS" id="PR00696">
    <property type="entry name" value="RSOLVASERUVC"/>
</dbReference>
<name>A0A1F6BVP1_9BACT</name>
<comment type="subcellular location">
    <subcellularLocation>
        <location evidence="13">Cytoplasm</location>
    </subcellularLocation>
</comment>
<evidence type="ECO:0000256" key="1">
    <source>
        <dbReference type="ARBA" id="ARBA00009518"/>
    </source>
</evidence>
<proteinExistence type="inferred from homology"/>
<keyword evidence="4 13" id="KW-0479">Metal-binding</keyword>
<keyword evidence="9 13" id="KW-0238">DNA-binding</keyword>
<dbReference type="HAMAP" id="MF_00034">
    <property type="entry name" value="RuvC"/>
    <property type="match status" value="1"/>
</dbReference>
<sequence length="158" mass="17063">MRILAIDPGYDRLGIAVIEGNPSRPILVWSGCILPDKDTRERRLARVWDEVTIAIKKYSPDALALETLFFSINKKTAIGVAEARGAILAAAGTTSLPVIECSPQQIKLAVTGYGGADKTAVARMIPQLLILQKKKRLDDELDAIAIGITALARGSLQR</sequence>
<evidence type="ECO:0000256" key="12">
    <source>
        <dbReference type="ARBA" id="ARBA00029354"/>
    </source>
</evidence>
<evidence type="ECO:0000256" key="3">
    <source>
        <dbReference type="ARBA" id="ARBA00022722"/>
    </source>
</evidence>
<keyword evidence="6 13" id="KW-0227">DNA damage</keyword>
<organism evidence="15 16">
    <name type="scientific">Candidatus Kaiserbacteria bacterium GWA2_50_9</name>
    <dbReference type="NCBI Taxonomy" id="1798474"/>
    <lineage>
        <taxon>Bacteria</taxon>
        <taxon>Candidatus Kaiseribacteriota</taxon>
    </lineage>
</organism>
<dbReference type="NCBIfam" id="TIGR00228">
    <property type="entry name" value="ruvC"/>
    <property type="match status" value="1"/>
</dbReference>
<comment type="similarity">
    <text evidence="1 13">Belongs to the RuvC family.</text>
</comment>
<feature type="binding site" evidence="13">
    <location>
        <position position="139"/>
    </location>
    <ligand>
        <name>Mg(2+)</name>
        <dbReference type="ChEBI" id="CHEBI:18420"/>
        <label>1</label>
    </ligand>
</feature>
<feature type="active site" evidence="13">
    <location>
        <position position="66"/>
    </location>
</feature>
<dbReference type="EC" id="3.1.21.10" evidence="13 14"/>
<dbReference type="GO" id="GO:0005737">
    <property type="term" value="C:cytoplasm"/>
    <property type="evidence" value="ECO:0007669"/>
    <property type="project" value="UniProtKB-SubCell"/>
</dbReference>
<comment type="cofactor">
    <cofactor evidence="13">
        <name>Mg(2+)</name>
        <dbReference type="ChEBI" id="CHEBI:18420"/>
    </cofactor>
    <text evidence="13">Binds 2 Mg(2+) ion per subunit.</text>
</comment>
<dbReference type="Pfam" id="PF02075">
    <property type="entry name" value="RuvC"/>
    <property type="match status" value="1"/>
</dbReference>
<feature type="binding site" evidence="13">
    <location>
        <position position="7"/>
    </location>
    <ligand>
        <name>Mg(2+)</name>
        <dbReference type="ChEBI" id="CHEBI:18420"/>
        <label>1</label>
    </ligand>
</feature>
<protein>
    <recommendedName>
        <fullName evidence="13 14">Crossover junction endodeoxyribonuclease RuvC</fullName>
        <ecNumber evidence="13 14">3.1.21.10</ecNumber>
    </recommendedName>
    <alternativeName>
        <fullName evidence="13">Holliday junction nuclease RuvC</fullName>
    </alternativeName>
    <alternativeName>
        <fullName evidence="13">Holliday junction resolvase RuvC</fullName>
    </alternativeName>
</protein>
<dbReference type="Gene3D" id="3.30.420.10">
    <property type="entry name" value="Ribonuclease H-like superfamily/Ribonuclease H"/>
    <property type="match status" value="1"/>
</dbReference>
<dbReference type="SUPFAM" id="SSF53098">
    <property type="entry name" value="Ribonuclease H-like"/>
    <property type="match status" value="1"/>
</dbReference>
<evidence type="ECO:0000256" key="11">
    <source>
        <dbReference type="ARBA" id="ARBA00023204"/>
    </source>
</evidence>
<feature type="binding site" evidence="13">
    <location>
        <position position="66"/>
    </location>
    <ligand>
        <name>Mg(2+)</name>
        <dbReference type="ChEBI" id="CHEBI:18420"/>
        <label>2</label>
    </ligand>
</feature>
<dbReference type="GO" id="GO:0003677">
    <property type="term" value="F:DNA binding"/>
    <property type="evidence" value="ECO:0007669"/>
    <property type="project" value="UniProtKB-KW"/>
</dbReference>
<dbReference type="GO" id="GO:0006281">
    <property type="term" value="P:DNA repair"/>
    <property type="evidence" value="ECO:0007669"/>
    <property type="project" value="UniProtKB-UniRule"/>
</dbReference>
<keyword evidence="11 13" id="KW-0234">DNA repair</keyword>
<comment type="caution">
    <text evidence="15">The sequence shown here is derived from an EMBL/GenBank/DDBJ whole genome shotgun (WGS) entry which is preliminary data.</text>
</comment>
<dbReference type="GO" id="GO:0006310">
    <property type="term" value="P:DNA recombination"/>
    <property type="evidence" value="ECO:0007669"/>
    <property type="project" value="UniProtKB-UniRule"/>
</dbReference>
<dbReference type="AlphaFoldDB" id="A0A1F6BVP1"/>
<keyword evidence="8 13" id="KW-0460">Magnesium</keyword>
<accession>A0A1F6BVP1</accession>
<dbReference type="GO" id="GO:0000287">
    <property type="term" value="F:magnesium ion binding"/>
    <property type="evidence" value="ECO:0007669"/>
    <property type="project" value="UniProtKB-UniRule"/>
</dbReference>
<dbReference type="EMBL" id="MFKN01000025">
    <property type="protein sequence ID" value="OGG40842.1"/>
    <property type="molecule type" value="Genomic_DNA"/>
</dbReference>
<evidence type="ECO:0000256" key="5">
    <source>
        <dbReference type="ARBA" id="ARBA00022759"/>
    </source>
</evidence>
<keyword evidence="7 13" id="KW-0378">Hydrolase</keyword>
<dbReference type="GO" id="GO:0008821">
    <property type="term" value="F:crossover junction DNA endonuclease activity"/>
    <property type="evidence" value="ECO:0007669"/>
    <property type="project" value="UniProtKB-UniRule"/>
</dbReference>
<comment type="catalytic activity">
    <reaction evidence="12 13">
        <text>Endonucleolytic cleavage at a junction such as a reciprocal single-stranded crossover between two homologous DNA duplexes (Holliday junction).</text>
        <dbReference type="EC" id="3.1.21.10"/>
    </reaction>
</comment>
<feature type="active site" evidence="13">
    <location>
        <position position="139"/>
    </location>
</feature>
<feature type="active site" evidence="13">
    <location>
        <position position="7"/>
    </location>
</feature>
<dbReference type="InterPro" id="IPR002176">
    <property type="entry name" value="X-over_junc_endoDNase_RuvC"/>
</dbReference>
<evidence type="ECO:0000256" key="4">
    <source>
        <dbReference type="ARBA" id="ARBA00022723"/>
    </source>
</evidence>
<dbReference type="Proteomes" id="UP000179014">
    <property type="component" value="Unassembled WGS sequence"/>
</dbReference>
<dbReference type="PANTHER" id="PTHR30194">
    <property type="entry name" value="CROSSOVER JUNCTION ENDODEOXYRIBONUCLEASE RUVC"/>
    <property type="match status" value="1"/>
</dbReference>
<keyword evidence="5 13" id="KW-0255">Endonuclease</keyword>
<evidence type="ECO:0000256" key="6">
    <source>
        <dbReference type="ARBA" id="ARBA00022763"/>
    </source>
</evidence>
<evidence type="ECO:0000313" key="15">
    <source>
        <dbReference type="EMBL" id="OGG40842.1"/>
    </source>
</evidence>
<gene>
    <name evidence="13" type="primary">ruvC</name>
    <name evidence="15" type="ORF">A2118_01585</name>
</gene>
<comment type="subunit">
    <text evidence="13">Homodimer which binds Holliday junction (HJ) DNA. The HJ becomes 2-fold symmetrical on binding to RuvC with unstacked arms; it has a different conformation from HJ DNA in complex with RuvA. In the full resolvosome a probable DNA-RuvA(4)-RuvB(12)-RuvC(2) complex forms which resolves the HJ.</text>
</comment>
<dbReference type="PANTHER" id="PTHR30194:SF3">
    <property type="entry name" value="CROSSOVER JUNCTION ENDODEOXYRIBONUCLEASE RUVC"/>
    <property type="match status" value="1"/>
</dbReference>
<evidence type="ECO:0000313" key="16">
    <source>
        <dbReference type="Proteomes" id="UP000179014"/>
    </source>
</evidence>
<comment type="function">
    <text evidence="13">The RuvA-RuvB-RuvC complex processes Holliday junction (HJ) DNA during genetic recombination and DNA repair. Endonuclease that resolves HJ intermediates. Cleaves cruciform DNA by making single-stranded nicks across the HJ at symmetrical positions within the homologous arms, yielding a 5'-phosphate and a 3'-hydroxyl group; requires a central core of homology in the junction. The consensus cleavage sequence is 5'-(A/T)TT(C/G)-3'. Cleavage occurs on the 3'-side of the TT dinucleotide at the point of strand exchange. HJ branch migration catalyzed by RuvA-RuvB allows RuvC to scan DNA until it finds its consensus sequence, where it cleaves and resolves the cruciform DNA.</text>
</comment>
<dbReference type="CDD" id="cd16962">
    <property type="entry name" value="RuvC"/>
    <property type="match status" value="1"/>
</dbReference>
<dbReference type="InterPro" id="IPR036397">
    <property type="entry name" value="RNaseH_sf"/>
</dbReference>